<accession>A0AAE0LL82</accession>
<dbReference type="Gene3D" id="3.40.50.300">
    <property type="entry name" value="P-loop containing nucleotide triphosphate hydrolases"/>
    <property type="match status" value="1"/>
</dbReference>
<dbReference type="GO" id="GO:0004222">
    <property type="term" value="F:metalloendopeptidase activity"/>
    <property type="evidence" value="ECO:0007669"/>
    <property type="project" value="InterPro"/>
</dbReference>
<feature type="domain" description="AAA+ ATPase" evidence="16">
    <location>
        <begin position="287"/>
        <end position="434"/>
    </location>
</feature>
<evidence type="ECO:0000256" key="3">
    <source>
        <dbReference type="ARBA" id="ARBA00010044"/>
    </source>
</evidence>
<evidence type="ECO:0000256" key="14">
    <source>
        <dbReference type="ARBA" id="ARBA00023136"/>
    </source>
</evidence>
<evidence type="ECO:0000259" key="16">
    <source>
        <dbReference type="SMART" id="SM00382"/>
    </source>
</evidence>
<keyword evidence="14" id="KW-0472">Membrane</keyword>
<evidence type="ECO:0000256" key="10">
    <source>
        <dbReference type="ARBA" id="ARBA00022833"/>
    </source>
</evidence>
<dbReference type="Gene3D" id="3.30.720.210">
    <property type="match status" value="1"/>
</dbReference>
<dbReference type="CDD" id="cd19501">
    <property type="entry name" value="RecA-like_FtsH"/>
    <property type="match status" value="1"/>
</dbReference>
<dbReference type="InterPro" id="IPR003959">
    <property type="entry name" value="ATPase_AAA_core"/>
</dbReference>
<evidence type="ECO:0000313" key="17">
    <source>
        <dbReference type="EMBL" id="KAK3289247.1"/>
    </source>
</evidence>
<evidence type="ECO:0000256" key="7">
    <source>
        <dbReference type="ARBA" id="ARBA00022723"/>
    </source>
</evidence>
<dbReference type="InterPro" id="IPR005936">
    <property type="entry name" value="FtsH"/>
</dbReference>
<keyword evidence="5" id="KW-0645">Protease</keyword>
<dbReference type="GO" id="GO:0010304">
    <property type="term" value="P:PSII associated light-harvesting complex II catabolic process"/>
    <property type="evidence" value="ECO:0007669"/>
    <property type="project" value="UniProtKB-ARBA"/>
</dbReference>
<reference evidence="17 18" key="1">
    <citation type="journal article" date="2015" name="Genome Biol. Evol.">
        <title>Comparative Genomics of a Bacterivorous Green Alga Reveals Evolutionary Causalities and Consequences of Phago-Mixotrophic Mode of Nutrition.</title>
        <authorList>
            <person name="Burns J.A."/>
            <person name="Paasch A."/>
            <person name="Narechania A."/>
            <person name="Kim E."/>
        </authorList>
    </citation>
    <scope>NUCLEOTIDE SEQUENCE [LARGE SCALE GENOMIC DNA]</scope>
    <source>
        <strain evidence="17 18">PLY_AMNH</strain>
    </source>
</reference>
<keyword evidence="7" id="KW-0479">Metal-binding</keyword>
<name>A0AAE0LL82_9CHLO</name>
<dbReference type="FunFam" id="3.40.50.300:FF:000001">
    <property type="entry name" value="ATP-dependent zinc metalloprotease FtsH"/>
    <property type="match status" value="1"/>
</dbReference>
<evidence type="ECO:0000256" key="2">
    <source>
        <dbReference type="ARBA" id="ARBA00004370"/>
    </source>
</evidence>
<evidence type="ECO:0000256" key="11">
    <source>
        <dbReference type="ARBA" id="ARBA00022840"/>
    </source>
</evidence>
<evidence type="ECO:0000256" key="15">
    <source>
        <dbReference type="SAM" id="MobiDB-lite"/>
    </source>
</evidence>
<evidence type="ECO:0000256" key="6">
    <source>
        <dbReference type="ARBA" id="ARBA00022692"/>
    </source>
</evidence>
<dbReference type="InterPro" id="IPR037219">
    <property type="entry name" value="Peptidase_M41-like"/>
</dbReference>
<keyword evidence="11" id="KW-0067">ATP-binding</keyword>
<keyword evidence="6" id="KW-0812">Transmembrane</keyword>
<evidence type="ECO:0000256" key="9">
    <source>
        <dbReference type="ARBA" id="ARBA00022801"/>
    </source>
</evidence>
<dbReference type="InterPro" id="IPR041569">
    <property type="entry name" value="AAA_lid_3"/>
</dbReference>
<evidence type="ECO:0000256" key="12">
    <source>
        <dbReference type="ARBA" id="ARBA00022989"/>
    </source>
</evidence>
<dbReference type="InterPro" id="IPR003593">
    <property type="entry name" value="AAA+_ATPase"/>
</dbReference>
<proteinExistence type="inferred from homology"/>
<gene>
    <name evidence="17" type="ORF">CYMTET_3316</name>
</gene>
<keyword evidence="9" id="KW-0378">Hydrolase</keyword>
<dbReference type="AlphaFoldDB" id="A0AAE0LL82"/>
<dbReference type="GO" id="GO:0006508">
    <property type="term" value="P:proteolysis"/>
    <property type="evidence" value="ECO:0007669"/>
    <property type="project" value="UniProtKB-KW"/>
</dbReference>
<evidence type="ECO:0000256" key="4">
    <source>
        <dbReference type="ARBA" id="ARBA00010550"/>
    </source>
</evidence>
<sequence>MNHLEINLRTLRFGALKVVRVNVRQNSLSLKFFGDARKSTAKKKSAAIKTRSSHEAREPKTAQAIKSKRVATDRREFFTRITSSSMAVMSTSFPPFAKALADSPEQWGGPAPLVSYTTFLDMVDRGMVVEVRLFANRAAKFMLRTPTDEYVAVGTKSDPTPTSTLSALFAVDIPLNDVSLVSTLRAQGVNLVAEHFSEQLDTFDIIFRVVLLASIILVSSASVLGLGGSDGGVAGILRKKFNLYKPGSPTEVTFDDVAGAEEAKADLEEVVDFLANPDPYLALGARVPRGVLLTGPPGTGKTLLAKAVAGEAGVPFISTSGSDFVELFVGLGARRVRGLYKEARALAPCVLFIDELDGVGKSRSNTTGGTAEMGQANEEREQTLNQLLTEMDGFDTDPTLPVVVLAATNRPEVLDDALLRPGRFDRTVSVPVPDRAGREAILQLYLDRVECAESVCPTVTAGATVGFTGAELANVVNEATLLAARRKLAAIGPDELADAAEKLVAGAPRKSRRVLKEELRIVAVHECGHALLGALCPSGNVVKKVSVVPRVNGALGYTLRTPEEDRALAREDEMRGMLATLLAGQAAERVVLGAATSGASDDLQKATALAENMVGVYGLADGVGPRAIFPPAPTGQGRTPGAPVSHDRLCMSPSQQLADQEISSLLWNARSIAELTIRENRTLLGEMVEDLLQQETLQGEALSTYLANAHQPSELVQWLDGKSQGVKIDTTTEYSSRARPDLLESGNGSV</sequence>
<dbReference type="HAMAP" id="MF_01458">
    <property type="entry name" value="FtsH"/>
    <property type="match status" value="1"/>
</dbReference>
<dbReference type="PANTHER" id="PTHR23076">
    <property type="entry name" value="METALLOPROTEASE M41 FTSH"/>
    <property type="match status" value="1"/>
</dbReference>
<dbReference type="SUPFAM" id="SSF52540">
    <property type="entry name" value="P-loop containing nucleoside triphosphate hydrolases"/>
    <property type="match status" value="1"/>
</dbReference>
<dbReference type="Proteomes" id="UP001190700">
    <property type="component" value="Unassembled WGS sequence"/>
</dbReference>
<dbReference type="FunFam" id="1.10.8.60:FF:000001">
    <property type="entry name" value="ATP-dependent zinc metalloprotease FtsH"/>
    <property type="match status" value="1"/>
</dbReference>
<evidence type="ECO:0000256" key="13">
    <source>
        <dbReference type="ARBA" id="ARBA00023049"/>
    </source>
</evidence>
<dbReference type="PANTHER" id="PTHR23076:SF49">
    <property type="entry name" value="ATP-DEPENDENT ZINC METALLOPROTEASE FTSH 7, CHLOROPLASTIC"/>
    <property type="match status" value="1"/>
</dbReference>
<comment type="caution">
    <text evidence="17">The sequence shown here is derived from an EMBL/GenBank/DDBJ whole genome shotgun (WGS) entry which is preliminary data.</text>
</comment>
<comment type="subcellular location">
    <subcellularLocation>
        <location evidence="2">Membrane</location>
    </subcellularLocation>
</comment>
<dbReference type="Gene3D" id="1.10.8.60">
    <property type="match status" value="1"/>
</dbReference>
<evidence type="ECO:0000313" key="18">
    <source>
        <dbReference type="Proteomes" id="UP001190700"/>
    </source>
</evidence>
<dbReference type="EMBL" id="LGRX02000192">
    <property type="protein sequence ID" value="KAK3289247.1"/>
    <property type="molecule type" value="Genomic_DNA"/>
</dbReference>
<protein>
    <recommendedName>
        <fullName evidence="16">AAA+ ATPase domain-containing protein</fullName>
    </recommendedName>
</protein>
<comment type="similarity">
    <text evidence="4">In the N-terminal section; belongs to the AAA ATPase family.</text>
</comment>
<dbReference type="SUPFAM" id="SSF140990">
    <property type="entry name" value="FtsH protease domain-like"/>
    <property type="match status" value="1"/>
</dbReference>
<organism evidence="17 18">
    <name type="scientific">Cymbomonas tetramitiformis</name>
    <dbReference type="NCBI Taxonomy" id="36881"/>
    <lineage>
        <taxon>Eukaryota</taxon>
        <taxon>Viridiplantae</taxon>
        <taxon>Chlorophyta</taxon>
        <taxon>Pyramimonadophyceae</taxon>
        <taxon>Pyramimonadales</taxon>
        <taxon>Pyramimonadaceae</taxon>
        <taxon>Cymbomonas</taxon>
    </lineage>
</organism>
<keyword evidence="18" id="KW-1185">Reference proteome</keyword>
<comment type="cofactor">
    <cofactor evidence="1">
        <name>Zn(2+)</name>
        <dbReference type="ChEBI" id="CHEBI:29105"/>
    </cofactor>
</comment>
<dbReference type="GO" id="GO:0016887">
    <property type="term" value="F:ATP hydrolysis activity"/>
    <property type="evidence" value="ECO:0007669"/>
    <property type="project" value="InterPro"/>
</dbReference>
<dbReference type="PROSITE" id="PS00674">
    <property type="entry name" value="AAA"/>
    <property type="match status" value="1"/>
</dbReference>
<dbReference type="Gene3D" id="1.20.58.760">
    <property type="entry name" value="Peptidase M41"/>
    <property type="match status" value="1"/>
</dbReference>
<keyword evidence="13" id="KW-0482">Metalloprotease</keyword>
<feature type="region of interest" description="Disordered" evidence="15">
    <location>
        <begin position="43"/>
        <end position="66"/>
    </location>
</feature>
<dbReference type="GO" id="GO:0046872">
    <property type="term" value="F:metal ion binding"/>
    <property type="evidence" value="ECO:0007669"/>
    <property type="project" value="UniProtKB-KW"/>
</dbReference>
<evidence type="ECO:0000256" key="5">
    <source>
        <dbReference type="ARBA" id="ARBA00022670"/>
    </source>
</evidence>
<keyword evidence="12" id="KW-1133">Transmembrane helix</keyword>
<dbReference type="Pfam" id="PF00004">
    <property type="entry name" value="AAA"/>
    <property type="match status" value="1"/>
</dbReference>
<dbReference type="GO" id="GO:0004176">
    <property type="term" value="F:ATP-dependent peptidase activity"/>
    <property type="evidence" value="ECO:0007669"/>
    <property type="project" value="InterPro"/>
</dbReference>
<keyword evidence="8" id="KW-0547">Nucleotide-binding</keyword>
<dbReference type="GO" id="GO:0009535">
    <property type="term" value="C:chloroplast thylakoid membrane"/>
    <property type="evidence" value="ECO:0007669"/>
    <property type="project" value="TreeGrafter"/>
</dbReference>
<dbReference type="GO" id="GO:0005524">
    <property type="term" value="F:ATP binding"/>
    <property type="evidence" value="ECO:0007669"/>
    <property type="project" value="UniProtKB-KW"/>
</dbReference>
<evidence type="ECO:0000256" key="1">
    <source>
        <dbReference type="ARBA" id="ARBA00001947"/>
    </source>
</evidence>
<dbReference type="Pfam" id="PF01434">
    <property type="entry name" value="Peptidase_M41"/>
    <property type="match status" value="1"/>
</dbReference>
<evidence type="ECO:0000256" key="8">
    <source>
        <dbReference type="ARBA" id="ARBA00022741"/>
    </source>
</evidence>
<keyword evidence="10" id="KW-0862">Zinc</keyword>
<comment type="similarity">
    <text evidence="3">In the C-terminal section; belongs to the peptidase M41 family.</text>
</comment>
<dbReference type="InterPro" id="IPR003960">
    <property type="entry name" value="ATPase_AAA_CS"/>
</dbReference>
<dbReference type="SMART" id="SM00382">
    <property type="entry name" value="AAA"/>
    <property type="match status" value="1"/>
</dbReference>
<dbReference type="Pfam" id="PF17862">
    <property type="entry name" value="AAA_lid_3"/>
    <property type="match status" value="1"/>
</dbReference>
<dbReference type="InterPro" id="IPR027417">
    <property type="entry name" value="P-loop_NTPase"/>
</dbReference>
<dbReference type="InterPro" id="IPR000642">
    <property type="entry name" value="Peptidase_M41"/>
</dbReference>